<dbReference type="Proteomes" id="UP001610335">
    <property type="component" value="Unassembled WGS sequence"/>
</dbReference>
<dbReference type="GO" id="GO:0016787">
    <property type="term" value="F:hydrolase activity"/>
    <property type="evidence" value="ECO:0007669"/>
    <property type="project" value="UniProtKB-KW"/>
</dbReference>
<dbReference type="PANTHER" id="PTHR21661:SF35">
    <property type="entry name" value="EPOXIDE HYDROLASE"/>
    <property type="match status" value="1"/>
</dbReference>
<accession>A0ABR4J052</accession>
<reference evidence="5 6" key="1">
    <citation type="submission" date="2024-07" db="EMBL/GenBank/DDBJ databases">
        <title>Section-level genome sequencing and comparative genomics of Aspergillus sections Usti and Cavernicolus.</title>
        <authorList>
            <consortium name="Lawrence Berkeley National Laboratory"/>
            <person name="Nybo J.L."/>
            <person name="Vesth T.C."/>
            <person name="Theobald S."/>
            <person name="Frisvad J.C."/>
            <person name="Larsen T.O."/>
            <person name="Kjaerboelling I."/>
            <person name="Rothschild-Mancinelli K."/>
            <person name="Lyhne E.K."/>
            <person name="Kogle M.E."/>
            <person name="Barry K."/>
            <person name="Clum A."/>
            <person name="Na H."/>
            <person name="Ledsgaard L."/>
            <person name="Lin J."/>
            <person name="Lipzen A."/>
            <person name="Kuo A."/>
            <person name="Riley R."/>
            <person name="Mondo S."/>
            <person name="LaButti K."/>
            <person name="Haridas S."/>
            <person name="Pangalinan J."/>
            <person name="Salamov A.A."/>
            <person name="Simmons B.A."/>
            <person name="Magnuson J.K."/>
            <person name="Chen J."/>
            <person name="Drula E."/>
            <person name="Henrissat B."/>
            <person name="Wiebenga A."/>
            <person name="Lubbers R.J."/>
            <person name="Gomes A.C."/>
            <person name="Makela M.R."/>
            <person name="Stajich J."/>
            <person name="Grigoriev I.V."/>
            <person name="Mortensen U.H."/>
            <person name="De vries R.P."/>
            <person name="Baker S.E."/>
            <person name="Andersen M.R."/>
        </authorList>
    </citation>
    <scope>NUCLEOTIDE SEQUENCE [LARGE SCALE GENOMIC DNA]</scope>
    <source>
        <strain evidence="5 6">CBS 600.67</strain>
    </source>
</reference>
<evidence type="ECO:0000256" key="2">
    <source>
        <dbReference type="ARBA" id="ARBA00022797"/>
    </source>
</evidence>
<dbReference type="EMBL" id="JBFXLS010000004">
    <property type="protein sequence ID" value="KAL2833423.1"/>
    <property type="molecule type" value="Genomic_DNA"/>
</dbReference>
<evidence type="ECO:0000313" key="6">
    <source>
        <dbReference type="Proteomes" id="UP001610335"/>
    </source>
</evidence>
<dbReference type="InterPro" id="IPR029058">
    <property type="entry name" value="AB_hydrolase_fold"/>
</dbReference>
<keyword evidence="3 5" id="KW-0378">Hydrolase</keyword>
<keyword evidence="6" id="KW-1185">Reference proteome</keyword>
<dbReference type="Pfam" id="PF06441">
    <property type="entry name" value="EHN"/>
    <property type="match status" value="1"/>
</dbReference>
<comment type="similarity">
    <text evidence="1">Belongs to the peptidase S33 family.</text>
</comment>
<comment type="caution">
    <text evidence="5">The sequence shown here is derived from an EMBL/GenBank/DDBJ whole genome shotgun (WGS) entry which is preliminary data.</text>
</comment>
<organism evidence="5 6">
    <name type="scientific">Aspergillus cavernicola</name>
    <dbReference type="NCBI Taxonomy" id="176166"/>
    <lineage>
        <taxon>Eukaryota</taxon>
        <taxon>Fungi</taxon>
        <taxon>Dikarya</taxon>
        <taxon>Ascomycota</taxon>
        <taxon>Pezizomycotina</taxon>
        <taxon>Eurotiomycetes</taxon>
        <taxon>Eurotiomycetidae</taxon>
        <taxon>Eurotiales</taxon>
        <taxon>Aspergillaceae</taxon>
        <taxon>Aspergillus</taxon>
        <taxon>Aspergillus subgen. Nidulantes</taxon>
    </lineage>
</organism>
<evidence type="ECO:0000256" key="3">
    <source>
        <dbReference type="ARBA" id="ARBA00022801"/>
    </source>
</evidence>
<sequence>MSVLNLRGSWSPYLLSTPIPKPFYIAVSDADLERLHQKLDAATFPDELDHADWDREQEQNFNEQLKQFTMSVSMDGFEDLNIHYLHHTSKTPGAIPLLFLHGWLGSFIEVTKLIPLLTSGDDSKPAFERFGLHQYAEAMHGIMTALGYKEYVIQGGDWGSFIDRTRARKIPRPYKAIQLNFIPICFPMPWQSPGYFIQQATRPQTLTDDEILPWVSIYLFSTAGPAASTRIYYESSEDGSVVSATEYPRGGHFAPWEVPDLLVGDLKEFLWSDGSGFRGCGRE</sequence>
<proteinExistence type="inferred from homology"/>
<dbReference type="SUPFAM" id="SSF53474">
    <property type="entry name" value="alpha/beta-Hydrolases"/>
    <property type="match status" value="1"/>
</dbReference>
<name>A0ABR4J052_9EURO</name>
<dbReference type="InterPro" id="IPR010497">
    <property type="entry name" value="Epoxide_hydro_N"/>
</dbReference>
<protein>
    <submittedName>
        <fullName evidence="5">Alpha/Beta hydrolase protein</fullName>
    </submittedName>
</protein>
<evidence type="ECO:0000256" key="1">
    <source>
        <dbReference type="ARBA" id="ARBA00010088"/>
    </source>
</evidence>
<dbReference type="Gene3D" id="3.40.50.1820">
    <property type="entry name" value="alpha/beta hydrolase"/>
    <property type="match status" value="2"/>
</dbReference>
<evidence type="ECO:0000313" key="5">
    <source>
        <dbReference type="EMBL" id="KAL2833423.1"/>
    </source>
</evidence>
<dbReference type="InterPro" id="IPR016292">
    <property type="entry name" value="Epoxide_hydrolase"/>
</dbReference>
<evidence type="ECO:0000259" key="4">
    <source>
        <dbReference type="Pfam" id="PF06441"/>
    </source>
</evidence>
<gene>
    <name evidence="5" type="ORF">BDW59DRAFT_169096</name>
</gene>
<feature type="domain" description="Epoxide hydrolase N-terminal" evidence="4">
    <location>
        <begin position="52"/>
        <end position="110"/>
    </location>
</feature>
<dbReference type="PANTHER" id="PTHR21661">
    <property type="entry name" value="EPOXIDE HYDROLASE 1-RELATED"/>
    <property type="match status" value="1"/>
</dbReference>
<dbReference type="PIRSF" id="PIRSF001112">
    <property type="entry name" value="Epoxide_hydrolase"/>
    <property type="match status" value="1"/>
</dbReference>
<keyword evidence="2" id="KW-0058">Aromatic hydrocarbons catabolism</keyword>